<feature type="domain" description="N-acetyltransferase" evidence="2">
    <location>
        <begin position="466"/>
        <end position="555"/>
    </location>
</feature>
<feature type="region of interest" description="Disordered" evidence="1">
    <location>
        <begin position="363"/>
        <end position="384"/>
    </location>
</feature>
<name>A0AAQ3MI53_VIGMU</name>
<organism evidence="3 4">
    <name type="scientific">Vigna mungo</name>
    <name type="common">Black gram</name>
    <name type="synonym">Phaseolus mungo</name>
    <dbReference type="NCBI Taxonomy" id="3915"/>
    <lineage>
        <taxon>Eukaryota</taxon>
        <taxon>Viridiplantae</taxon>
        <taxon>Streptophyta</taxon>
        <taxon>Embryophyta</taxon>
        <taxon>Tracheophyta</taxon>
        <taxon>Spermatophyta</taxon>
        <taxon>Magnoliopsida</taxon>
        <taxon>eudicotyledons</taxon>
        <taxon>Gunneridae</taxon>
        <taxon>Pentapetalae</taxon>
        <taxon>rosids</taxon>
        <taxon>fabids</taxon>
        <taxon>Fabales</taxon>
        <taxon>Fabaceae</taxon>
        <taxon>Papilionoideae</taxon>
        <taxon>50 kb inversion clade</taxon>
        <taxon>NPAAA clade</taxon>
        <taxon>indigoferoid/millettioid clade</taxon>
        <taxon>Phaseoleae</taxon>
        <taxon>Vigna</taxon>
    </lineage>
</organism>
<reference evidence="3 4" key="1">
    <citation type="journal article" date="2023" name="Life. Sci Alliance">
        <title>Evolutionary insights into 3D genome organization and epigenetic landscape of Vigna mungo.</title>
        <authorList>
            <person name="Junaid A."/>
            <person name="Singh B."/>
            <person name="Bhatia S."/>
        </authorList>
    </citation>
    <scope>NUCLEOTIDE SEQUENCE [LARGE SCALE GENOMIC DNA]</scope>
    <source>
        <strain evidence="3">Urdbean</strain>
    </source>
</reference>
<dbReference type="Pfam" id="PF14542">
    <property type="entry name" value="Acetyltransf_CG"/>
    <property type="match status" value="1"/>
</dbReference>
<accession>A0AAQ3MI53</accession>
<feature type="compositionally biased region" description="Basic residues" evidence="1">
    <location>
        <begin position="1"/>
        <end position="11"/>
    </location>
</feature>
<gene>
    <name evidence="3" type="ORF">V8G54_036804</name>
</gene>
<evidence type="ECO:0000313" key="4">
    <source>
        <dbReference type="Proteomes" id="UP001374535"/>
    </source>
</evidence>
<dbReference type="Proteomes" id="UP001374535">
    <property type="component" value="Chromosome 11"/>
</dbReference>
<feature type="region of interest" description="Disordered" evidence="1">
    <location>
        <begin position="260"/>
        <end position="300"/>
    </location>
</feature>
<evidence type="ECO:0000256" key="1">
    <source>
        <dbReference type="SAM" id="MobiDB-lite"/>
    </source>
</evidence>
<dbReference type="InterPro" id="IPR046796">
    <property type="entry name" value="Transposase_32_dom"/>
</dbReference>
<dbReference type="Pfam" id="PF20167">
    <property type="entry name" value="Transposase_32"/>
    <property type="match status" value="1"/>
</dbReference>
<evidence type="ECO:0000313" key="3">
    <source>
        <dbReference type="EMBL" id="WVY91290.1"/>
    </source>
</evidence>
<dbReference type="Gene3D" id="3.40.630.30">
    <property type="match status" value="1"/>
</dbReference>
<evidence type="ECO:0000259" key="2">
    <source>
        <dbReference type="PROSITE" id="PS51729"/>
    </source>
</evidence>
<feature type="compositionally biased region" description="Acidic residues" evidence="1">
    <location>
        <begin position="265"/>
        <end position="278"/>
    </location>
</feature>
<dbReference type="AlphaFoldDB" id="A0AAQ3MI53"/>
<feature type="region of interest" description="Disordered" evidence="1">
    <location>
        <begin position="1"/>
        <end position="20"/>
    </location>
</feature>
<dbReference type="InterPro" id="IPR045057">
    <property type="entry name" value="Gcn5-rel_NAT"/>
</dbReference>
<dbReference type="InterPro" id="IPR031165">
    <property type="entry name" value="GNAT_YJDJ"/>
</dbReference>
<proteinExistence type="predicted"/>
<dbReference type="PANTHER" id="PTHR31435:SF9">
    <property type="entry name" value="PROTEIN NATD1"/>
    <property type="match status" value="1"/>
</dbReference>
<dbReference type="SUPFAM" id="SSF55729">
    <property type="entry name" value="Acyl-CoA N-acyltransferases (Nat)"/>
    <property type="match status" value="1"/>
</dbReference>
<dbReference type="EMBL" id="CP144690">
    <property type="protein sequence ID" value="WVY91290.1"/>
    <property type="molecule type" value="Genomic_DNA"/>
</dbReference>
<dbReference type="PANTHER" id="PTHR31435">
    <property type="entry name" value="PROTEIN NATD1"/>
    <property type="match status" value="1"/>
</dbReference>
<dbReference type="PROSITE" id="PS51729">
    <property type="entry name" value="GNAT_YJDJ"/>
    <property type="match status" value="1"/>
</dbReference>
<dbReference type="InterPro" id="IPR016181">
    <property type="entry name" value="Acyl_CoA_acyltransferase"/>
</dbReference>
<protein>
    <recommendedName>
        <fullName evidence="2">N-acetyltransferase domain-containing protein</fullName>
    </recommendedName>
</protein>
<keyword evidence="4" id="KW-1185">Reference proteome</keyword>
<sequence length="648" mass="73161">MAEPRRYRRKTAGASSSSQPRLANIDGWISDQEKHEDFVNSWQERKIMAVKYIRLDFFRFYGFQFPNNFAEQGLTHLVEQKGNIYPDLIRVFYFNLRYRDGIISTKVKGVHIILDDDVWTNVAQLPIWDDAIKRQTNRRQLLVGGFKVEERMIHYLIVWILCPRVTNHAQCSEQDLLILYGILNHIHIDWPALIADTMVKAKKSHSYQFPYALLVSRILEYKGVPVEGELVQTIEAVGSEIGDTTFRQMGFITRGRVLIHKDDDHPDDDEDDDMDTDMADPVSAAATSEAGPSNIPFSSSTSMEEHFARLSKQLLDMREAYVSCVDSRSGLSSSWQGSLPGLVKGEARESFVDCRSSSLQVGRVSTELDRTESQPNPLEGRPSHLESKKVVPNLYVFGSRVHNGILSQIDGIGVITVKRYMVKQQQQHSIITPVKVLTLCQQVLKATPQGVEMATGSNAEGDGGKSNNIVWNEALQRFETEDKEAFLEYVLREKGKVMDLVHTFVPPSKRGLGLASHLCVAAFHHAQSHSLIVIPTCSYVSGLKGLSVDRILIIRVSSFGITRRHLDVLVSHSIIPSYWVKGQSVKPHVSTINDNQVCDLALHRQLLSTWEEKCRFNAMLCFTDIPSSKLYSSIILDGFLDSQLEWQG</sequence>
<dbReference type="FunFam" id="3.40.630.30:FF:000106">
    <property type="entry name" value="Acetyltransferase At1g77540"/>
    <property type="match status" value="1"/>
</dbReference>